<gene>
    <name evidence="1" type="ORF">KC19_2G017600</name>
</gene>
<proteinExistence type="predicted"/>
<comment type="caution">
    <text evidence="1">The sequence shown here is derived from an EMBL/GenBank/DDBJ whole genome shotgun (WGS) entry which is preliminary data.</text>
</comment>
<organism evidence="1 2">
    <name type="scientific">Ceratodon purpureus</name>
    <name type="common">Fire moss</name>
    <name type="synonym">Dicranum purpureum</name>
    <dbReference type="NCBI Taxonomy" id="3225"/>
    <lineage>
        <taxon>Eukaryota</taxon>
        <taxon>Viridiplantae</taxon>
        <taxon>Streptophyta</taxon>
        <taxon>Embryophyta</taxon>
        <taxon>Bryophyta</taxon>
        <taxon>Bryophytina</taxon>
        <taxon>Bryopsida</taxon>
        <taxon>Dicranidae</taxon>
        <taxon>Pseudoditrichales</taxon>
        <taxon>Ditrichaceae</taxon>
        <taxon>Ceratodon</taxon>
    </lineage>
</organism>
<evidence type="ECO:0000313" key="1">
    <source>
        <dbReference type="EMBL" id="KAG0585508.1"/>
    </source>
</evidence>
<keyword evidence="2" id="KW-1185">Reference proteome</keyword>
<evidence type="ECO:0000313" key="2">
    <source>
        <dbReference type="Proteomes" id="UP000822688"/>
    </source>
</evidence>
<sequence length="282" mass="29441">MSSHLGQSFVLHCGLQGDLVLSKAIGGAASAVSCVSSSGASSSGLGLAMCTGGHGIGFRNGQRCVRVRCSGRSGREAAGAREEEVELSTSGLSRCGDDGVSREKKWMVAALAAMVVVGGAAAGEPAMAFGWFGSPEVEKDPVEPFTIYGSILKKYLIEDVVENKVVGRRKGFTASACVNALDASKETPELQGVPAGLKVTIIGEPACAKGQGQTREESCAAPCKKACQGAVTRHLTEVKEETGYVLDESDIKKVTENCSLQCFNECTKPGKSISFVFPFRPH</sequence>
<dbReference type="EMBL" id="CM026422">
    <property type="protein sequence ID" value="KAG0585508.1"/>
    <property type="molecule type" value="Genomic_DNA"/>
</dbReference>
<dbReference type="AlphaFoldDB" id="A0A8T0IS66"/>
<reference evidence="1" key="1">
    <citation type="submission" date="2020-06" db="EMBL/GenBank/DDBJ databases">
        <title>WGS assembly of Ceratodon purpureus strain R40.</title>
        <authorList>
            <person name="Carey S.B."/>
            <person name="Jenkins J."/>
            <person name="Shu S."/>
            <person name="Lovell J.T."/>
            <person name="Sreedasyam A."/>
            <person name="Maumus F."/>
            <person name="Tiley G.P."/>
            <person name="Fernandez-Pozo N."/>
            <person name="Barry K."/>
            <person name="Chen C."/>
            <person name="Wang M."/>
            <person name="Lipzen A."/>
            <person name="Daum C."/>
            <person name="Saski C.A."/>
            <person name="Payton A.C."/>
            <person name="Mcbreen J.C."/>
            <person name="Conrad R.E."/>
            <person name="Kollar L.M."/>
            <person name="Olsson S."/>
            <person name="Huttunen S."/>
            <person name="Landis J.B."/>
            <person name="Wickett N.J."/>
            <person name="Johnson M.G."/>
            <person name="Rensing S.A."/>
            <person name="Grimwood J."/>
            <person name="Schmutz J."/>
            <person name="Mcdaniel S.F."/>
        </authorList>
    </citation>
    <scope>NUCLEOTIDE SEQUENCE</scope>
    <source>
        <strain evidence="1">R40</strain>
    </source>
</reference>
<dbReference type="Proteomes" id="UP000822688">
    <property type="component" value="Chromosome 2"/>
</dbReference>
<name>A0A8T0IS66_CERPU</name>
<accession>A0A8T0IS66</accession>
<protein>
    <submittedName>
        <fullName evidence="1">Uncharacterized protein</fullName>
    </submittedName>
</protein>